<proteinExistence type="predicted"/>
<feature type="signal peptide" evidence="1">
    <location>
        <begin position="1"/>
        <end position="20"/>
    </location>
</feature>
<comment type="caution">
    <text evidence="2">The sequence shown here is derived from an EMBL/GenBank/DDBJ whole genome shotgun (WGS) entry which is preliminary data.</text>
</comment>
<dbReference type="PATRIC" id="fig|742727.4.peg.774"/>
<name>K9E5A9_9BACE</name>
<dbReference type="AlphaFoldDB" id="K9E5A9"/>
<dbReference type="HOGENOM" id="CLU_1192880_0_0_10"/>
<reference evidence="2 3" key="1">
    <citation type="submission" date="2012-09" db="EMBL/GenBank/DDBJ databases">
        <title>The Genome Sequence of Bacteroides oleiciplenus YIT 12058.</title>
        <authorList>
            <consortium name="The Broad Institute Genome Sequencing Platform"/>
            <person name="Earl A."/>
            <person name="Ward D."/>
            <person name="Feldgarden M."/>
            <person name="Gevers D."/>
            <person name="Morotomi M."/>
            <person name="Walker B."/>
            <person name="Young S.K."/>
            <person name="Zeng Q."/>
            <person name="Gargeya S."/>
            <person name="Fitzgerald M."/>
            <person name="Haas B."/>
            <person name="Abouelleil A."/>
            <person name="Alvarado L."/>
            <person name="Arachchi H.M."/>
            <person name="Berlin A.M."/>
            <person name="Chapman S.B."/>
            <person name="Goldberg J."/>
            <person name="Griggs A."/>
            <person name="Gujja S."/>
            <person name="Hansen M."/>
            <person name="Howarth C."/>
            <person name="Imamovic A."/>
            <person name="Larimer J."/>
            <person name="McCowen C."/>
            <person name="Montmayeur A."/>
            <person name="Murphy C."/>
            <person name="Neiman D."/>
            <person name="Pearson M."/>
            <person name="Priest M."/>
            <person name="Roberts A."/>
            <person name="Saif S."/>
            <person name="Shea T."/>
            <person name="Sisk P."/>
            <person name="Sykes S."/>
            <person name="Wortman J."/>
            <person name="Nusbaum C."/>
            <person name="Birren B."/>
        </authorList>
    </citation>
    <scope>NUCLEOTIDE SEQUENCE [LARGE SCALE GENOMIC DNA]</scope>
    <source>
        <strain evidence="2 3">YIT 12058</strain>
    </source>
</reference>
<keyword evidence="3" id="KW-1185">Reference proteome</keyword>
<dbReference type="RefSeq" id="WP_009128233.1">
    <property type="nucleotide sequence ID" value="NZ_JH992940.1"/>
</dbReference>
<gene>
    <name evidence="2" type="ORF">HMPREF9447_00774</name>
</gene>
<dbReference type="OrthoDB" id="1120867at2"/>
<dbReference type="PROSITE" id="PS51257">
    <property type="entry name" value="PROKAR_LIPOPROTEIN"/>
    <property type="match status" value="1"/>
</dbReference>
<evidence type="ECO:0000313" key="3">
    <source>
        <dbReference type="Proteomes" id="UP000009872"/>
    </source>
</evidence>
<keyword evidence="1" id="KW-0732">Signal</keyword>
<feature type="chain" id="PRO_5003928821" description="Outer membrane protein beta-barrel domain-containing protein" evidence="1">
    <location>
        <begin position="21"/>
        <end position="232"/>
    </location>
</feature>
<evidence type="ECO:0000256" key="1">
    <source>
        <dbReference type="SAM" id="SignalP"/>
    </source>
</evidence>
<dbReference type="Proteomes" id="UP000009872">
    <property type="component" value="Unassembled WGS sequence"/>
</dbReference>
<accession>K9E5A9</accession>
<dbReference type="EMBL" id="ADLF01000002">
    <property type="protein sequence ID" value="EKU92324.1"/>
    <property type="molecule type" value="Genomic_DNA"/>
</dbReference>
<evidence type="ECO:0008006" key="4">
    <source>
        <dbReference type="Google" id="ProtNLM"/>
    </source>
</evidence>
<evidence type="ECO:0000313" key="2">
    <source>
        <dbReference type="EMBL" id="EKU92324.1"/>
    </source>
</evidence>
<organism evidence="2 3">
    <name type="scientific">Bacteroides oleiciplenus YIT 12058</name>
    <dbReference type="NCBI Taxonomy" id="742727"/>
    <lineage>
        <taxon>Bacteria</taxon>
        <taxon>Pseudomonadati</taxon>
        <taxon>Bacteroidota</taxon>
        <taxon>Bacteroidia</taxon>
        <taxon>Bacteroidales</taxon>
        <taxon>Bacteroidaceae</taxon>
        <taxon>Bacteroides</taxon>
    </lineage>
</organism>
<dbReference type="SUPFAM" id="SSF56935">
    <property type="entry name" value="Porins"/>
    <property type="match status" value="1"/>
</dbReference>
<sequence>MKAIFIYIVFSMISCVTAFAQNEGHPIIDIPPVKQVQDLVPIPQKIPAKDSLSVIRDYPDSFDGNVLFTPHFINNAASLNHDLSQSYNFRHFTVMPFNQRMFQLGLGDIHNLGGTLIWKTNRRISFAGSVFLSKQYGYTFSSKHTSLGLGMAMNYQLNSQLALTLWGQYLLNRNKDPFIKSLDTQPKTGVGIRLEYNPNHNTKFSIDAGFRENSFDSSKLNYSVEGKAAIKF</sequence>
<protein>
    <recommendedName>
        <fullName evidence="4">Outer membrane protein beta-barrel domain-containing protein</fullName>
    </recommendedName>
</protein>
<dbReference type="STRING" id="742727.HMPREF9447_00774"/>